<keyword evidence="1" id="KW-0812">Transmembrane</keyword>
<protein>
    <recommendedName>
        <fullName evidence="4">Nematode cuticle collagen N-terminal domain-containing protein</fullName>
    </recommendedName>
</protein>
<reference evidence="2 3" key="1">
    <citation type="submission" date="2023-08" db="EMBL/GenBank/DDBJ databases">
        <title>A Necator americanus chromosomal reference genome.</title>
        <authorList>
            <person name="Ilik V."/>
            <person name="Petrzelkova K.J."/>
            <person name="Pardy F."/>
            <person name="Fuh T."/>
            <person name="Niatou-Singa F.S."/>
            <person name="Gouil Q."/>
            <person name="Baker L."/>
            <person name="Ritchie M.E."/>
            <person name="Jex A.R."/>
            <person name="Gazzola D."/>
            <person name="Li H."/>
            <person name="Toshio Fujiwara R."/>
            <person name="Zhan B."/>
            <person name="Aroian R.V."/>
            <person name="Pafco B."/>
            <person name="Schwarz E.M."/>
        </authorList>
    </citation>
    <scope>NUCLEOTIDE SEQUENCE [LARGE SCALE GENOMIC DNA]</scope>
    <source>
        <strain evidence="2 3">Aroian</strain>
        <tissue evidence="2">Whole animal</tissue>
    </source>
</reference>
<evidence type="ECO:0000313" key="3">
    <source>
        <dbReference type="Proteomes" id="UP001303046"/>
    </source>
</evidence>
<keyword evidence="3" id="KW-1185">Reference proteome</keyword>
<proteinExistence type="predicted"/>
<gene>
    <name evidence="2" type="primary">Necator_chrV.g18009</name>
    <name evidence="2" type="ORF">RB195_013219</name>
</gene>
<accession>A0ABR1DUI3</accession>
<organism evidence="2 3">
    <name type="scientific">Necator americanus</name>
    <name type="common">Human hookworm</name>
    <dbReference type="NCBI Taxonomy" id="51031"/>
    <lineage>
        <taxon>Eukaryota</taxon>
        <taxon>Metazoa</taxon>
        <taxon>Ecdysozoa</taxon>
        <taxon>Nematoda</taxon>
        <taxon>Chromadorea</taxon>
        <taxon>Rhabditida</taxon>
        <taxon>Rhabditina</taxon>
        <taxon>Rhabditomorpha</taxon>
        <taxon>Strongyloidea</taxon>
        <taxon>Ancylostomatidae</taxon>
        <taxon>Bunostominae</taxon>
        <taxon>Necator</taxon>
    </lineage>
</organism>
<dbReference type="EMBL" id="JAVFWL010000005">
    <property type="protein sequence ID" value="KAK6754079.1"/>
    <property type="molecule type" value="Genomic_DNA"/>
</dbReference>
<keyword evidence="1" id="KW-1133">Transmembrane helix</keyword>
<feature type="transmembrane region" description="Helical" evidence="1">
    <location>
        <begin position="34"/>
        <end position="58"/>
    </location>
</feature>
<evidence type="ECO:0000256" key="1">
    <source>
        <dbReference type="SAM" id="Phobius"/>
    </source>
</evidence>
<comment type="caution">
    <text evidence="2">The sequence shown here is derived from an EMBL/GenBank/DDBJ whole genome shotgun (WGS) entry which is preliminary data.</text>
</comment>
<keyword evidence="1" id="KW-0472">Membrane</keyword>
<dbReference type="Proteomes" id="UP001303046">
    <property type="component" value="Unassembled WGS sequence"/>
</dbReference>
<sequence length="87" mass="10118">MKIENFSQYSQYNGEKLSRPDMSDLEILRRTYRLYLAVALAVITILIGTIIILAVLLYQKIHRLDEIEDDLEICQTFLVTKNPLNTT</sequence>
<evidence type="ECO:0000313" key="2">
    <source>
        <dbReference type="EMBL" id="KAK6754079.1"/>
    </source>
</evidence>
<name>A0ABR1DUI3_NECAM</name>
<evidence type="ECO:0008006" key="4">
    <source>
        <dbReference type="Google" id="ProtNLM"/>
    </source>
</evidence>